<evidence type="ECO:0000313" key="4">
    <source>
        <dbReference type="Ensembl" id="ENSCCRP00015100178.1"/>
    </source>
</evidence>
<evidence type="ECO:0000313" key="5">
    <source>
        <dbReference type="Proteomes" id="UP000694700"/>
    </source>
</evidence>
<proteinExistence type="predicted"/>
<organism evidence="4 5">
    <name type="scientific">Cyprinus carpio</name>
    <name type="common">Common carp</name>
    <dbReference type="NCBI Taxonomy" id="7962"/>
    <lineage>
        <taxon>Eukaryota</taxon>
        <taxon>Metazoa</taxon>
        <taxon>Chordata</taxon>
        <taxon>Craniata</taxon>
        <taxon>Vertebrata</taxon>
        <taxon>Euteleostomi</taxon>
        <taxon>Actinopterygii</taxon>
        <taxon>Neopterygii</taxon>
        <taxon>Teleostei</taxon>
        <taxon>Ostariophysi</taxon>
        <taxon>Cypriniformes</taxon>
        <taxon>Cyprinidae</taxon>
        <taxon>Cyprininae</taxon>
        <taxon>Cyprinus</taxon>
    </lineage>
</organism>
<keyword evidence="1" id="KW-0175">Coiled coil</keyword>
<dbReference type="PROSITE" id="PS51457">
    <property type="entry name" value="BEN"/>
    <property type="match status" value="1"/>
</dbReference>
<feature type="region of interest" description="Disordered" evidence="2">
    <location>
        <begin position="74"/>
        <end position="111"/>
    </location>
</feature>
<dbReference type="InterPro" id="IPR040391">
    <property type="entry name" value="BEND5"/>
</dbReference>
<dbReference type="PANTHER" id="PTHR14628:SF1">
    <property type="entry name" value="BEN DOMAIN-CONTAINING PROTEIN 5"/>
    <property type="match status" value="1"/>
</dbReference>
<accession>A0A8C2A5Z3</accession>
<dbReference type="SMART" id="SM01025">
    <property type="entry name" value="BEN"/>
    <property type="match status" value="1"/>
</dbReference>
<feature type="compositionally biased region" description="Low complexity" evidence="2">
    <location>
        <begin position="260"/>
        <end position="269"/>
    </location>
</feature>
<feature type="domain" description="BEN" evidence="3">
    <location>
        <begin position="285"/>
        <end position="391"/>
    </location>
</feature>
<dbReference type="InterPro" id="IPR018379">
    <property type="entry name" value="BEN_domain"/>
</dbReference>
<dbReference type="Proteomes" id="UP000694700">
    <property type="component" value="Unplaced"/>
</dbReference>
<feature type="region of interest" description="Disordered" evidence="2">
    <location>
        <begin position="248"/>
        <end position="284"/>
    </location>
</feature>
<evidence type="ECO:0000256" key="1">
    <source>
        <dbReference type="SAM" id="Coils"/>
    </source>
</evidence>
<protein>
    <recommendedName>
        <fullName evidence="3">BEN domain-containing protein</fullName>
    </recommendedName>
</protein>
<dbReference type="GO" id="GO:0003677">
    <property type="term" value="F:DNA binding"/>
    <property type="evidence" value="ECO:0007669"/>
    <property type="project" value="InterPro"/>
</dbReference>
<dbReference type="Ensembl" id="ENSCCRT00015103425.1">
    <property type="protein sequence ID" value="ENSCCRP00015100178.1"/>
    <property type="gene ID" value="ENSCCRG00015040218.1"/>
</dbReference>
<dbReference type="Pfam" id="PF10523">
    <property type="entry name" value="BEN"/>
    <property type="match status" value="1"/>
</dbReference>
<dbReference type="AlphaFoldDB" id="A0A8C2A5Z3"/>
<dbReference type="Gene3D" id="1.10.10.2590">
    <property type="entry name" value="BEN domain"/>
    <property type="match status" value="1"/>
</dbReference>
<evidence type="ECO:0000259" key="3">
    <source>
        <dbReference type="PROSITE" id="PS51457"/>
    </source>
</evidence>
<dbReference type="PANTHER" id="PTHR14628">
    <property type="entry name" value="BEN DOMAIN-CONTAINING PROTEIN 5"/>
    <property type="match status" value="1"/>
</dbReference>
<reference evidence="4" key="1">
    <citation type="submission" date="2025-08" db="UniProtKB">
        <authorList>
            <consortium name="Ensembl"/>
        </authorList>
    </citation>
    <scope>IDENTIFICATION</scope>
</reference>
<evidence type="ECO:0000256" key="2">
    <source>
        <dbReference type="SAM" id="MobiDB-lite"/>
    </source>
</evidence>
<dbReference type="GO" id="GO:0045892">
    <property type="term" value="P:negative regulation of DNA-templated transcription"/>
    <property type="evidence" value="ECO:0007669"/>
    <property type="project" value="InterPro"/>
</dbReference>
<feature type="region of interest" description="Disordered" evidence="2">
    <location>
        <begin position="212"/>
        <end position="231"/>
    </location>
</feature>
<sequence>MLYVSMFAYVRFIDDNIRQIVPLDHIKDFCPQDVKDFEIKKKYHILWKKSPEDQGQYYKAQILKLAETKEELTRERISIPPLDSDEEDRSSSRRSMNPSCDNTNDKKKKKAAVQSIQKRKNLMDILKEKKKVIQTSFESQEEHVPMAVHKELQDKYYNLKKRMREEEMANEENGKKIKCLKEEKRDMKAELQQLRWLNLNLQEELFQKKKITQNETSSAVHTPLPQQPFHGPEKLAEEQTDMIPKIKRKEPQTSSAGHTQLPQQPVLGPEEPEEELRHSDGKDLGYGVMIPTKKWDIVRRVEGDSKFCKSLAVVIWGTTVLKQRSVTGMKCNTKIAAEAKPPLTPEKVSAIKECLSQKLKERGHTSEEINKRLNMMRKYLAEKISDINWIKTVIGKYLHNLHKPVVRVIFFFY</sequence>
<name>A0A8C2A5Z3_CYPCA</name>
<feature type="coiled-coil region" evidence="1">
    <location>
        <begin position="149"/>
        <end position="204"/>
    </location>
</feature>